<comment type="caution">
    <text evidence="1">The sequence shown here is derived from an EMBL/GenBank/DDBJ whole genome shotgun (WGS) entry which is preliminary data.</text>
</comment>
<evidence type="ECO:0000313" key="2">
    <source>
        <dbReference type="Proteomes" id="UP000805193"/>
    </source>
</evidence>
<dbReference type="EMBL" id="JABSTQ010010224">
    <property type="protein sequence ID" value="KAG0422474.1"/>
    <property type="molecule type" value="Genomic_DNA"/>
</dbReference>
<sequence>MVGELSEEREPRVKLATEVGELKKKEVWKDLSAGLEQLRREATANLAGMAVSEEGSTSEQVEVSGTVVIPRPHSPVVAERQSNFTSELQQDLFTAYGSSKVTPFTHRLSRYRCRSGSGSELK</sequence>
<name>A0AC60PN99_IXOPE</name>
<accession>A0AC60PN99</accession>
<proteinExistence type="predicted"/>
<protein>
    <submittedName>
        <fullName evidence="1">Uncharacterized protein</fullName>
    </submittedName>
</protein>
<gene>
    <name evidence="1" type="ORF">HPB47_001701</name>
</gene>
<evidence type="ECO:0000313" key="1">
    <source>
        <dbReference type="EMBL" id="KAG0422474.1"/>
    </source>
</evidence>
<reference evidence="1 2" key="1">
    <citation type="journal article" date="2020" name="Cell">
        <title>Large-Scale Comparative Analyses of Tick Genomes Elucidate Their Genetic Diversity and Vector Capacities.</title>
        <authorList>
            <consortium name="Tick Genome and Microbiome Consortium (TIGMIC)"/>
            <person name="Jia N."/>
            <person name="Wang J."/>
            <person name="Shi W."/>
            <person name="Du L."/>
            <person name="Sun Y."/>
            <person name="Zhan W."/>
            <person name="Jiang J.F."/>
            <person name="Wang Q."/>
            <person name="Zhang B."/>
            <person name="Ji P."/>
            <person name="Bell-Sakyi L."/>
            <person name="Cui X.M."/>
            <person name="Yuan T.T."/>
            <person name="Jiang B.G."/>
            <person name="Yang W.F."/>
            <person name="Lam T.T."/>
            <person name="Chang Q.C."/>
            <person name="Ding S.J."/>
            <person name="Wang X.J."/>
            <person name="Zhu J.G."/>
            <person name="Ruan X.D."/>
            <person name="Zhao L."/>
            <person name="Wei J.T."/>
            <person name="Ye R.Z."/>
            <person name="Que T.C."/>
            <person name="Du C.H."/>
            <person name="Zhou Y.H."/>
            <person name="Cheng J.X."/>
            <person name="Dai P.F."/>
            <person name="Guo W.B."/>
            <person name="Han X.H."/>
            <person name="Huang E.J."/>
            <person name="Li L.F."/>
            <person name="Wei W."/>
            <person name="Gao Y.C."/>
            <person name="Liu J.Z."/>
            <person name="Shao H.Z."/>
            <person name="Wang X."/>
            <person name="Wang C.C."/>
            <person name="Yang T.C."/>
            <person name="Huo Q.B."/>
            <person name="Li W."/>
            <person name="Chen H.Y."/>
            <person name="Chen S.E."/>
            <person name="Zhou L.G."/>
            <person name="Ni X.B."/>
            <person name="Tian J.H."/>
            <person name="Sheng Y."/>
            <person name="Liu T."/>
            <person name="Pan Y.S."/>
            <person name="Xia L.Y."/>
            <person name="Li J."/>
            <person name="Zhao F."/>
            <person name="Cao W.C."/>
        </authorList>
    </citation>
    <scope>NUCLEOTIDE SEQUENCE [LARGE SCALE GENOMIC DNA]</scope>
    <source>
        <strain evidence="1">Iper-2018</strain>
    </source>
</reference>
<organism evidence="1 2">
    <name type="scientific">Ixodes persulcatus</name>
    <name type="common">Taiga tick</name>
    <dbReference type="NCBI Taxonomy" id="34615"/>
    <lineage>
        <taxon>Eukaryota</taxon>
        <taxon>Metazoa</taxon>
        <taxon>Ecdysozoa</taxon>
        <taxon>Arthropoda</taxon>
        <taxon>Chelicerata</taxon>
        <taxon>Arachnida</taxon>
        <taxon>Acari</taxon>
        <taxon>Parasitiformes</taxon>
        <taxon>Ixodida</taxon>
        <taxon>Ixodoidea</taxon>
        <taxon>Ixodidae</taxon>
        <taxon>Ixodinae</taxon>
        <taxon>Ixodes</taxon>
    </lineage>
</organism>
<keyword evidence="2" id="KW-1185">Reference proteome</keyword>
<dbReference type="Proteomes" id="UP000805193">
    <property type="component" value="Unassembled WGS sequence"/>
</dbReference>